<evidence type="ECO:0000313" key="2">
    <source>
        <dbReference type="Proteomes" id="UP001501195"/>
    </source>
</evidence>
<name>A0ABP9H7X8_9ACTN</name>
<comment type="caution">
    <text evidence="1">The sequence shown here is derived from an EMBL/GenBank/DDBJ whole genome shotgun (WGS) entry which is preliminary data.</text>
</comment>
<protein>
    <submittedName>
        <fullName evidence="1">Uncharacterized protein</fullName>
    </submittedName>
</protein>
<organism evidence="1 2">
    <name type="scientific">Kineococcus glutinatus</name>
    <dbReference type="NCBI Taxonomy" id="1070872"/>
    <lineage>
        <taxon>Bacteria</taxon>
        <taxon>Bacillati</taxon>
        <taxon>Actinomycetota</taxon>
        <taxon>Actinomycetes</taxon>
        <taxon>Kineosporiales</taxon>
        <taxon>Kineosporiaceae</taxon>
        <taxon>Kineococcus</taxon>
    </lineage>
</organism>
<gene>
    <name evidence="1" type="ORF">GCM10023225_03390</name>
</gene>
<reference evidence="2" key="1">
    <citation type="journal article" date="2019" name="Int. J. Syst. Evol. Microbiol.">
        <title>The Global Catalogue of Microorganisms (GCM) 10K type strain sequencing project: providing services to taxonomists for standard genome sequencing and annotation.</title>
        <authorList>
            <consortium name="The Broad Institute Genomics Platform"/>
            <consortium name="The Broad Institute Genome Sequencing Center for Infectious Disease"/>
            <person name="Wu L."/>
            <person name="Ma J."/>
        </authorList>
    </citation>
    <scope>NUCLEOTIDE SEQUENCE [LARGE SCALE GENOMIC DNA]</scope>
    <source>
        <strain evidence="2">JCM 18126</strain>
    </source>
</reference>
<dbReference type="Proteomes" id="UP001501195">
    <property type="component" value="Unassembled WGS sequence"/>
</dbReference>
<keyword evidence="2" id="KW-1185">Reference proteome</keyword>
<proteinExistence type="predicted"/>
<evidence type="ECO:0000313" key="1">
    <source>
        <dbReference type="EMBL" id="GAA4963408.1"/>
    </source>
</evidence>
<dbReference type="EMBL" id="BAABIL010000036">
    <property type="protein sequence ID" value="GAA4963408.1"/>
    <property type="molecule type" value="Genomic_DNA"/>
</dbReference>
<sequence>MSTAWWTPTPTRLKLLGGLVGLDGDVSDNWSNLVVRLGHTIRTCCETGHLISFDVTA</sequence>
<accession>A0ABP9H7X8</accession>